<evidence type="ECO:0000256" key="2">
    <source>
        <dbReference type="ARBA" id="ARBA00022527"/>
    </source>
</evidence>
<evidence type="ECO:0000256" key="4">
    <source>
        <dbReference type="ARBA" id="ARBA00022741"/>
    </source>
</evidence>
<comment type="catalytic activity">
    <reaction evidence="8">
        <text>L-seryl-[protein] + ATP = O-phospho-L-seryl-[protein] + ADP + H(+)</text>
        <dbReference type="Rhea" id="RHEA:17989"/>
        <dbReference type="Rhea" id="RHEA-COMP:9863"/>
        <dbReference type="Rhea" id="RHEA-COMP:11604"/>
        <dbReference type="ChEBI" id="CHEBI:15378"/>
        <dbReference type="ChEBI" id="CHEBI:29999"/>
        <dbReference type="ChEBI" id="CHEBI:30616"/>
        <dbReference type="ChEBI" id="CHEBI:83421"/>
        <dbReference type="ChEBI" id="CHEBI:456216"/>
        <dbReference type="EC" id="2.7.11.1"/>
    </reaction>
</comment>
<dbReference type="PROSITE" id="PS00107">
    <property type="entry name" value="PROTEIN_KINASE_ATP"/>
    <property type="match status" value="1"/>
</dbReference>
<dbReference type="EMBL" id="MDYL01000028">
    <property type="protein sequence ID" value="OQD69986.1"/>
    <property type="molecule type" value="Genomic_DNA"/>
</dbReference>
<comment type="caution">
    <text evidence="12">The sequence shown here is derived from an EMBL/GenBank/DDBJ whole genome shotgun (WGS) entry which is preliminary data.</text>
</comment>
<dbReference type="GO" id="GO:0005737">
    <property type="term" value="C:cytoplasm"/>
    <property type="evidence" value="ECO:0007669"/>
    <property type="project" value="TreeGrafter"/>
</dbReference>
<evidence type="ECO:0000313" key="13">
    <source>
        <dbReference type="Proteomes" id="UP000191522"/>
    </source>
</evidence>
<dbReference type="PANTHER" id="PTHR47634:SF9">
    <property type="entry name" value="PROTEIN KINASE DOMAIN-CONTAINING PROTEIN-RELATED"/>
    <property type="match status" value="1"/>
</dbReference>
<keyword evidence="3" id="KW-0808">Transferase</keyword>
<keyword evidence="5" id="KW-0418">Kinase</keyword>
<dbReference type="InterPro" id="IPR011009">
    <property type="entry name" value="Kinase-like_dom_sf"/>
</dbReference>
<dbReference type="GO" id="GO:0050684">
    <property type="term" value="P:regulation of mRNA processing"/>
    <property type="evidence" value="ECO:0007669"/>
    <property type="project" value="TreeGrafter"/>
</dbReference>
<dbReference type="PROSITE" id="PS50011">
    <property type="entry name" value="PROTEIN_KINASE_DOM"/>
    <property type="match status" value="1"/>
</dbReference>
<dbReference type="InterPro" id="IPR017441">
    <property type="entry name" value="Protein_kinase_ATP_BS"/>
</dbReference>
<dbReference type="AlphaFoldDB" id="A0A1V6P049"/>
<dbReference type="STRING" id="69771.A0A1V6P049"/>
<dbReference type="Pfam" id="PF00069">
    <property type="entry name" value="Pkinase"/>
    <property type="match status" value="1"/>
</dbReference>
<feature type="transmembrane region" description="Helical" evidence="10">
    <location>
        <begin position="488"/>
        <end position="509"/>
    </location>
</feature>
<evidence type="ECO:0000256" key="7">
    <source>
        <dbReference type="ARBA" id="ARBA00047899"/>
    </source>
</evidence>
<evidence type="ECO:0000256" key="8">
    <source>
        <dbReference type="ARBA" id="ARBA00048679"/>
    </source>
</evidence>
<dbReference type="SUPFAM" id="SSF56112">
    <property type="entry name" value="Protein kinase-like (PK-like)"/>
    <property type="match status" value="1"/>
</dbReference>
<dbReference type="EC" id="2.7.11.1" evidence="1"/>
<dbReference type="OrthoDB" id="5979581at2759"/>
<dbReference type="GO" id="GO:0004674">
    <property type="term" value="F:protein serine/threonine kinase activity"/>
    <property type="evidence" value="ECO:0007669"/>
    <property type="project" value="UniProtKB-KW"/>
</dbReference>
<evidence type="ECO:0000259" key="11">
    <source>
        <dbReference type="PROSITE" id="PS50011"/>
    </source>
</evidence>
<dbReference type="Proteomes" id="UP000191522">
    <property type="component" value="Unassembled WGS sequence"/>
</dbReference>
<evidence type="ECO:0000256" key="9">
    <source>
        <dbReference type="PROSITE-ProRule" id="PRU10141"/>
    </source>
</evidence>
<organism evidence="12 13">
    <name type="scientific">Penicillium decumbens</name>
    <dbReference type="NCBI Taxonomy" id="69771"/>
    <lineage>
        <taxon>Eukaryota</taxon>
        <taxon>Fungi</taxon>
        <taxon>Dikarya</taxon>
        <taxon>Ascomycota</taxon>
        <taxon>Pezizomycotina</taxon>
        <taxon>Eurotiomycetes</taxon>
        <taxon>Eurotiomycetidae</taxon>
        <taxon>Eurotiales</taxon>
        <taxon>Aspergillaceae</taxon>
        <taxon>Penicillium</taxon>
    </lineage>
</organism>
<evidence type="ECO:0000256" key="3">
    <source>
        <dbReference type="ARBA" id="ARBA00022679"/>
    </source>
</evidence>
<dbReference type="InterPro" id="IPR000719">
    <property type="entry name" value="Prot_kinase_dom"/>
</dbReference>
<feature type="domain" description="Protein kinase" evidence="11">
    <location>
        <begin position="97"/>
        <end position="436"/>
    </location>
</feature>
<keyword evidence="4 9" id="KW-0547">Nucleotide-binding</keyword>
<dbReference type="PANTHER" id="PTHR47634">
    <property type="entry name" value="PROTEIN KINASE DOMAIN-CONTAINING PROTEIN-RELATED"/>
    <property type="match status" value="1"/>
</dbReference>
<dbReference type="InterPro" id="IPR051334">
    <property type="entry name" value="SRPK"/>
</dbReference>
<dbReference type="GO" id="GO:0005634">
    <property type="term" value="C:nucleus"/>
    <property type="evidence" value="ECO:0007669"/>
    <property type="project" value="TreeGrafter"/>
</dbReference>
<protein>
    <recommendedName>
        <fullName evidence="1">non-specific serine/threonine protein kinase</fullName>
        <ecNumber evidence="1">2.7.11.1</ecNumber>
    </recommendedName>
</protein>
<evidence type="ECO:0000256" key="6">
    <source>
        <dbReference type="ARBA" id="ARBA00022840"/>
    </source>
</evidence>
<comment type="catalytic activity">
    <reaction evidence="7">
        <text>L-threonyl-[protein] + ATP = O-phospho-L-threonyl-[protein] + ADP + H(+)</text>
        <dbReference type="Rhea" id="RHEA:46608"/>
        <dbReference type="Rhea" id="RHEA-COMP:11060"/>
        <dbReference type="Rhea" id="RHEA-COMP:11605"/>
        <dbReference type="ChEBI" id="CHEBI:15378"/>
        <dbReference type="ChEBI" id="CHEBI:30013"/>
        <dbReference type="ChEBI" id="CHEBI:30616"/>
        <dbReference type="ChEBI" id="CHEBI:61977"/>
        <dbReference type="ChEBI" id="CHEBI:456216"/>
        <dbReference type="EC" id="2.7.11.1"/>
    </reaction>
</comment>
<dbReference type="OMA" id="MALQWNP"/>
<keyword evidence="13" id="KW-1185">Reference proteome</keyword>
<gene>
    <name evidence="12" type="ORF">PENDEC_c028G06626</name>
</gene>
<reference evidence="13" key="1">
    <citation type="journal article" date="2017" name="Nat. Microbiol.">
        <title>Global analysis of biosynthetic gene clusters reveals vast potential of secondary metabolite production in Penicillium species.</title>
        <authorList>
            <person name="Nielsen J.C."/>
            <person name="Grijseels S."/>
            <person name="Prigent S."/>
            <person name="Ji B."/>
            <person name="Dainat J."/>
            <person name="Nielsen K.F."/>
            <person name="Frisvad J.C."/>
            <person name="Workman M."/>
            <person name="Nielsen J."/>
        </authorList>
    </citation>
    <scope>NUCLEOTIDE SEQUENCE [LARGE SCALE GENOMIC DNA]</scope>
    <source>
        <strain evidence="13">IBT 11843</strain>
    </source>
</reference>
<sequence>MMQRVARIPGAHRRFTMSLPCTSCYQRIPLWCSLRTTVVPHLTVMSLSQWTCTPRVFPTSGFKLLDQSIELDEETLPTYQPEKYYPVNQGEVLNDRYQTLAKIGYGVTSTVWLAKDLIASIYVVLKIYVTGQNRDLERELRIYKHMNSVETKHPGRNFIRKLLDHFYIQGPHGRHVCLVHEPLGVSADVLMKMSPGHVMTLDDMKPGIRQLLVALDFLHSECHIIHTDLQLKNLLLPGPNTSYLSRFEEAEVTDPSPRKMLKDRTIYKTLGFLPRGGLPVLADFGEARLGDEEHHDDIMPNVYRAPEVILRSSWDYKVDIWNVAMVAWDIISPRTLINGKNENGVFDDRVHMAELVALLGPPPPEFREQRKLSSVFWDESGNWKEVVPISDISLESLAEKVEGEDKEGFLRWLRMALQWNPKDRPTALELLYDEWLMKGLGDTHSSKSQDTMAPISLIDRSQAAAGYHLLGKHLLEKRKKNWAHANPGVVLVFCIVFLVAVGIAALFGYRKWLKRKANKESYETTE</sequence>
<keyword evidence="10" id="KW-0812">Transmembrane</keyword>
<name>A0A1V6P049_PENDC</name>
<proteinExistence type="predicted"/>
<dbReference type="Gene3D" id="3.30.200.20">
    <property type="entry name" value="Phosphorylase Kinase, domain 1"/>
    <property type="match status" value="1"/>
</dbReference>
<accession>A0A1V6P049</accession>
<feature type="binding site" evidence="9">
    <location>
        <position position="126"/>
    </location>
    <ligand>
        <name>ATP</name>
        <dbReference type="ChEBI" id="CHEBI:30616"/>
    </ligand>
</feature>
<dbReference type="Gene3D" id="1.10.510.10">
    <property type="entry name" value="Transferase(Phosphotransferase) domain 1"/>
    <property type="match status" value="1"/>
</dbReference>
<dbReference type="SMART" id="SM00220">
    <property type="entry name" value="S_TKc"/>
    <property type="match status" value="1"/>
</dbReference>
<keyword evidence="6 9" id="KW-0067">ATP-binding</keyword>
<keyword evidence="10" id="KW-0472">Membrane</keyword>
<evidence type="ECO:0000256" key="10">
    <source>
        <dbReference type="SAM" id="Phobius"/>
    </source>
</evidence>
<keyword evidence="10" id="KW-1133">Transmembrane helix</keyword>
<evidence type="ECO:0000256" key="1">
    <source>
        <dbReference type="ARBA" id="ARBA00012513"/>
    </source>
</evidence>
<keyword evidence="2" id="KW-0723">Serine/threonine-protein kinase</keyword>
<dbReference type="GO" id="GO:0005524">
    <property type="term" value="F:ATP binding"/>
    <property type="evidence" value="ECO:0007669"/>
    <property type="project" value="UniProtKB-UniRule"/>
</dbReference>
<evidence type="ECO:0000313" key="12">
    <source>
        <dbReference type="EMBL" id="OQD69986.1"/>
    </source>
</evidence>
<dbReference type="GO" id="GO:0000245">
    <property type="term" value="P:spliceosomal complex assembly"/>
    <property type="evidence" value="ECO:0007669"/>
    <property type="project" value="TreeGrafter"/>
</dbReference>
<evidence type="ECO:0000256" key="5">
    <source>
        <dbReference type="ARBA" id="ARBA00022777"/>
    </source>
</evidence>